<keyword evidence="1" id="KW-0812">Transmembrane</keyword>
<dbReference type="Proteomes" id="UP000012174">
    <property type="component" value="Unassembled WGS sequence"/>
</dbReference>
<accession>M7SBJ8</accession>
<dbReference type="EMBL" id="KB707587">
    <property type="protein sequence ID" value="EMR61538.1"/>
    <property type="molecule type" value="Genomic_DNA"/>
</dbReference>
<keyword evidence="1" id="KW-0472">Membrane</keyword>
<reference evidence="3" key="1">
    <citation type="journal article" date="2013" name="Genome Announc.">
        <title>Draft genome sequence of the grapevine dieback fungus Eutypa lata UCR-EL1.</title>
        <authorList>
            <person name="Blanco-Ulate B."/>
            <person name="Rolshausen P.E."/>
            <person name="Cantu D."/>
        </authorList>
    </citation>
    <scope>NUCLEOTIDE SEQUENCE [LARGE SCALE GENOMIC DNA]</scope>
    <source>
        <strain evidence="3">UCR-EL1</strain>
    </source>
</reference>
<keyword evidence="1" id="KW-1133">Transmembrane helix</keyword>
<dbReference type="AlphaFoldDB" id="M7SBJ8"/>
<dbReference type="KEGG" id="ela:UCREL1_11538"/>
<organism evidence="2 3">
    <name type="scientific">Eutypa lata (strain UCR-EL1)</name>
    <name type="common">Grapevine dieback disease fungus</name>
    <name type="synonym">Eutypa armeniacae</name>
    <dbReference type="NCBI Taxonomy" id="1287681"/>
    <lineage>
        <taxon>Eukaryota</taxon>
        <taxon>Fungi</taxon>
        <taxon>Dikarya</taxon>
        <taxon>Ascomycota</taxon>
        <taxon>Pezizomycotina</taxon>
        <taxon>Sordariomycetes</taxon>
        <taxon>Xylariomycetidae</taxon>
        <taxon>Xylariales</taxon>
        <taxon>Diatrypaceae</taxon>
        <taxon>Eutypa</taxon>
    </lineage>
</organism>
<evidence type="ECO:0000313" key="2">
    <source>
        <dbReference type="EMBL" id="EMR61538.1"/>
    </source>
</evidence>
<dbReference type="HOGENOM" id="CLU_2606025_0_0_1"/>
<dbReference type="OrthoDB" id="4768569at2759"/>
<proteinExistence type="predicted"/>
<protein>
    <submittedName>
        <fullName evidence="2">Uncharacterized protein</fullName>
    </submittedName>
</protein>
<feature type="transmembrane region" description="Helical" evidence="1">
    <location>
        <begin position="52"/>
        <end position="70"/>
    </location>
</feature>
<evidence type="ECO:0000313" key="3">
    <source>
        <dbReference type="Proteomes" id="UP000012174"/>
    </source>
</evidence>
<feature type="transmembrane region" description="Helical" evidence="1">
    <location>
        <begin position="26"/>
        <end position="45"/>
    </location>
</feature>
<gene>
    <name evidence="2" type="ORF">UCREL1_11538</name>
</gene>
<sequence length="79" mass="8019">MLASSLTLGCTLSSWAHRRRASGDLYQGPVFAAWAAWAICVGAGLGCSADAVILGLVPWALCAAAVGVMLPQDCGSLIV</sequence>
<evidence type="ECO:0000256" key="1">
    <source>
        <dbReference type="SAM" id="Phobius"/>
    </source>
</evidence>
<keyword evidence="3" id="KW-1185">Reference proteome</keyword>
<name>M7SBJ8_EUTLA</name>